<evidence type="ECO:0000259" key="4">
    <source>
        <dbReference type="PROSITE" id="PS50075"/>
    </source>
</evidence>
<dbReference type="CDD" id="cd19531">
    <property type="entry name" value="LCL_NRPS-like"/>
    <property type="match status" value="1"/>
</dbReference>
<dbReference type="Proteomes" id="UP001352223">
    <property type="component" value="Unassembled WGS sequence"/>
</dbReference>
<keyword evidence="3" id="KW-0597">Phosphoprotein</keyword>
<protein>
    <submittedName>
        <fullName evidence="5">Condensation domain-containing protein</fullName>
    </submittedName>
</protein>
<dbReference type="InterPro" id="IPR036736">
    <property type="entry name" value="ACP-like_sf"/>
</dbReference>
<dbReference type="SUPFAM" id="SSF52777">
    <property type="entry name" value="CoA-dependent acyltransferases"/>
    <property type="match status" value="2"/>
</dbReference>
<dbReference type="InterPro" id="IPR006162">
    <property type="entry name" value="Ppantetheine_attach_site"/>
</dbReference>
<dbReference type="PROSITE" id="PS50075">
    <property type="entry name" value="CARRIER"/>
    <property type="match status" value="1"/>
</dbReference>
<dbReference type="SUPFAM" id="SSF56801">
    <property type="entry name" value="Acetyl-CoA synthetase-like"/>
    <property type="match status" value="1"/>
</dbReference>
<dbReference type="RefSeq" id="WP_324771276.1">
    <property type="nucleotide sequence ID" value="NZ_JAOZYB010000247.1"/>
</dbReference>
<dbReference type="InterPro" id="IPR001242">
    <property type="entry name" value="Condensation_dom"/>
</dbReference>
<dbReference type="PANTHER" id="PTHR45527">
    <property type="entry name" value="NONRIBOSOMAL PEPTIDE SYNTHETASE"/>
    <property type="match status" value="1"/>
</dbReference>
<dbReference type="SUPFAM" id="SSF47336">
    <property type="entry name" value="ACP-like"/>
    <property type="match status" value="1"/>
</dbReference>
<feature type="non-terminal residue" evidence="5">
    <location>
        <position position="1"/>
    </location>
</feature>
<dbReference type="PANTHER" id="PTHR45527:SF1">
    <property type="entry name" value="FATTY ACID SYNTHASE"/>
    <property type="match status" value="1"/>
</dbReference>
<keyword evidence="2" id="KW-0596">Phosphopantetheine</keyword>
<evidence type="ECO:0000313" key="5">
    <source>
        <dbReference type="EMBL" id="MEB3963537.1"/>
    </source>
</evidence>
<organism evidence="5 6">
    <name type="scientific">Streptomyces kunmingensis</name>
    <dbReference type="NCBI Taxonomy" id="68225"/>
    <lineage>
        <taxon>Bacteria</taxon>
        <taxon>Bacillati</taxon>
        <taxon>Actinomycetota</taxon>
        <taxon>Actinomycetes</taxon>
        <taxon>Kitasatosporales</taxon>
        <taxon>Streptomycetaceae</taxon>
        <taxon>Streptomyces</taxon>
    </lineage>
</organism>
<dbReference type="Pfam" id="PF00550">
    <property type="entry name" value="PP-binding"/>
    <property type="match status" value="1"/>
</dbReference>
<dbReference type="Pfam" id="PF00668">
    <property type="entry name" value="Condensation"/>
    <property type="match status" value="1"/>
</dbReference>
<keyword evidence="6" id="KW-1185">Reference proteome</keyword>
<dbReference type="Gene3D" id="3.30.300.30">
    <property type="match status" value="1"/>
</dbReference>
<feature type="domain" description="Carrier" evidence="4">
    <location>
        <begin position="40"/>
        <end position="115"/>
    </location>
</feature>
<dbReference type="Gene3D" id="1.10.1200.10">
    <property type="entry name" value="ACP-like"/>
    <property type="match status" value="1"/>
</dbReference>
<comment type="cofactor">
    <cofactor evidence="1">
        <name>pantetheine 4'-phosphate</name>
        <dbReference type="ChEBI" id="CHEBI:47942"/>
    </cofactor>
</comment>
<dbReference type="InterPro" id="IPR009081">
    <property type="entry name" value="PP-bd_ACP"/>
</dbReference>
<dbReference type="Gene3D" id="3.30.559.30">
    <property type="entry name" value="Nonribosomal peptide synthetase, condensation domain"/>
    <property type="match status" value="1"/>
</dbReference>
<dbReference type="PROSITE" id="PS00012">
    <property type="entry name" value="PHOSPHOPANTETHEINE"/>
    <property type="match status" value="1"/>
</dbReference>
<dbReference type="InterPro" id="IPR045851">
    <property type="entry name" value="AMP-bd_C_sf"/>
</dbReference>
<accession>A0ABU6CFZ5</accession>
<dbReference type="Gene3D" id="3.30.559.10">
    <property type="entry name" value="Chloramphenicol acetyltransferase-like domain"/>
    <property type="match status" value="1"/>
</dbReference>
<evidence type="ECO:0000256" key="2">
    <source>
        <dbReference type="ARBA" id="ARBA00022450"/>
    </source>
</evidence>
<dbReference type="SMART" id="SM00823">
    <property type="entry name" value="PKS_PP"/>
    <property type="match status" value="1"/>
</dbReference>
<proteinExistence type="predicted"/>
<feature type="non-terminal residue" evidence="5">
    <location>
        <position position="459"/>
    </location>
</feature>
<dbReference type="InterPro" id="IPR023213">
    <property type="entry name" value="CAT-like_dom_sf"/>
</dbReference>
<sequence>IPATYITLDQLPLTPNGKIDTKALPAPGPERPDLDVTFVAPRTTAEQIVTTVWSEILGVDTIGIHDNFFELGGHSLLATQVTSRLRRQLGVDVPVRTIFTSPTPATLAAAMRELATADEAPLVPVDRADTALPLSFAQQRLWFLDKLTPGSAEYLVPFALRLRGELDADALGAAFTGLVARHEILRTRFVTDDSGRPSQMVDAPWSVTPVVHHVRSDAGLEDRERTAQEVMEAEARRPFELDGGRLLRVDLVPVAQDDQYLLITLHHIVSDGWSAGILARELRELYAAALAGSEASLPGLPVQYADFAVWQREQLTGDFLETQLAYWRERLSGVPVLELPTDHGRPAEREGAAGDTVYFTLPAEVAEPLRRAAGRRGASLFMTLLSLFKIVLARYGRQDDIAVGTPIAGRNRAETEALLGFFVNTLVMRTDLSGDPTFTELIDRVKDTALGAYDHQDLP</sequence>
<comment type="caution">
    <text evidence="5">The sequence shown here is derived from an EMBL/GenBank/DDBJ whole genome shotgun (WGS) entry which is preliminary data.</text>
</comment>
<dbReference type="EMBL" id="JAOZYB010000247">
    <property type="protein sequence ID" value="MEB3963537.1"/>
    <property type="molecule type" value="Genomic_DNA"/>
</dbReference>
<evidence type="ECO:0000313" key="6">
    <source>
        <dbReference type="Proteomes" id="UP001352223"/>
    </source>
</evidence>
<gene>
    <name evidence="5" type="ORF">OKJ48_25325</name>
</gene>
<evidence type="ECO:0000256" key="1">
    <source>
        <dbReference type="ARBA" id="ARBA00001957"/>
    </source>
</evidence>
<dbReference type="InterPro" id="IPR020806">
    <property type="entry name" value="PKS_PP-bd"/>
</dbReference>
<evidence type="ECO:0000256" key="3">
    <source>
        <dbReference type="ARBA" id="ARBA00022553"/>
    </source>
</evidence>
<reference evidence="5 6" key="1">
    <citation type="submission" date="2022-10" db="EMBL/GenBank/DDBJ databases">
        <authorList>
            <person name="Xie J."/>
            <person name="Shen N."/>
        </authorList>
    </citation>
    <scope>NUCLEOTIDE SEQUENCE [LARGE SCALE GENOMIC DNA]</scope>
    <source>
        <strain evidence="5 6">DSM 41681</strain>
    </source>
</reference>
<name>A0ABU6CFZ5_9ACTN</name>